<proteinExistence type="predicted"/>
<keyword evidence="1" id="KW-0732">Signal</keyword>
<organism evidence="2 3">
    <name type="scientific">Pantoea alhagi</name>
    <dbReference type="NCBI Taxonomy" id="1891675"/>
    <lineage>
        <taxon>Bacteria</taxon>
        <taxon>Pseudomonadati</taxon>
        <taxon>Pseudomonadota</taxon>
        <taxon>Gammaproteobacteria</taxon>
        <taxon>Enterobacterales</taxon>
        <taxon>Erwiniaceae</taxon>
        <taxon>Pantoea</taxon>
    </lineage>
</organism>
<feature type="chain" id="PRO_5012190571" evidence="1">
    <location>
        <begin position="20"/>
        <end position="115"/>
    </location>
</feature>
<dbReference type="EMBL" id="CP019706">
    <property type="protein sequence ID" value="ARJ43658.1"/>
    <property type="molecule type" value="Genomic_DNA"/>
</dbReference>
<evidence type="ECO:0000313" key="2">
    <source>
        <dbReference type="EMBL" id="ARJ43658.1"/>
    </source>
</evidence>
<gene>
    <name evidence="2" type="ORF">B1H58_17470</name>
</gene>
<evidence type="ECO:0000256" key="1">
    <source>
        <dbReference type="SAM" id="SignalP"/>
    </source>
</evidence>
<dbReference type="Proteomes" id="UP000192900">
    <property type="component" value="Chromosome"/>
</dbReference>
<keyword evidence="3" id="KW-1185">Reference proteome</keyword>
<evidence type="ECO:0000313" key="3">
    <source>
        <dbReference type="Proteomes" id="UP000192900"/>
    </source>
</evidence>
<dbReference type="KEGG" id="palh:B1H58_17470"/>
<accession>A0A1W6B982</accession>
<sequence length="115" mass="12381">MKKRLAILLLMASCGVAQAADEASSEAQSYIAGLCTITAEQQAAGASQEEYVQKLKDMVMRGSAPYGMNTPEFNQDEAEKVADAYIKLPDDVKKSNLKDAAACKKATLAQYQKAE</sequence>
<protein>
    <submittedName>
        <fullName evidence="2">Uncharacterized protein</fullName>
    </submittedName>
</protein>
<name>A0A1W6B982_9GAMM</name>
<dbReference type="AlphaFoldDB" id="A0A1W6B982"/>
<dbReference type="OrthoDB" id="6540211at2"/>
<dbReference type="RefSeq" id="WP_085071711.1">
    <property type="nucleotide sequence ID" value="NZ_CP019706.1"/>
</dbReference>
<feature type="signal peptide" evidence="1">
    <location>
        <begin position="1"/>
        <end position="19"/>
    </location>
</feature>
<reference evidence="2 3" key="1">
    <citation type="submission" date="2017-02" db="EMBL/GenBank/DDBJ databases">
        <title>Complete genome sequence of the drought resistance-promoting endophyte Pantoea alhagi LTYR-11Z.</title>
        <authorList>
            <person name="Zhang L."/>
        </authorList>
    </citation>
    <scope>NUCLEOTIDE SEQUENCE [LARGE SCALE GENOMIC DNA]</scope>
    <source>
        <strain evidence="2 3">LTYR-11Z</strain>
    </source>
</reference>